<comment type="pathway">
    <text evidence="2">Siderophore biosynthesis; mycobactin biosynthesis.</text>
</comment>
<dbReference type="RefSeq" id="WP_202896882.1">
    <property type="nucleotide sequence ID" value="NZ_BAABJL010000194.1"/>
</dbReference>
<feature type="domain" description="N-acetyltransferase" evidence="6">
    <location>
        <begin position="29"/>
        <end position="192"/>
    </location>
</feature>
<evidence type="ECO:0000313" key="8">
    <source>
        <dbReference type="Proteomes" id="UP000638648"/>
    </source>
</evidence>
<dbReference type="PANTHER" id="PTHR31438">
    <property type="entry name" value="LYSINE N-ACYLTRANSFERASE C17G9.06C-RELATED"/>
    <property type="match status" value="1"/>
</dbReference>
<dbReference type="Proteomes" id="UP000638648">
    <property type="component" value="Unassembled WGS sequence"/>
</dbReference>
<dbReference type="AlphaFoldDB" id="A0A927NBL1"/>
<dbReference type="Pfam" id="PF13523">
    <property type="entry name" value="Acetyltransf_8"/>
    <property type="match status" value="1"/>
</dbReference>
<evidence type="ECO:0000256" key="2">
    <source>
        <dbReference type="ARBA" id="ARBA00005102"/>
    </source>
</evidence>
<evidence type="ECO:0000256" key="4">
    <source>
        <dbReference type="ARBA" id="ARBA00023251"/>
    </source>
</evidence>
<dbReference type="PANTHER" id="PTHR31438:SF1">
    <property type="entry name" value="LYSINE N-ACYLTRANSFERASE C17G9.06C-RELATED"/>
    <property type="match status" value="1"/>
</dbReference>
<evidence type="ECO:0000313" key="7">
    <source>
        <dbReference type="EMBL" id="MBE1612522.1"/>
    </source>
</evidence>
<dbReference type="SMART" id="SM01006">
    <property type="entry name" value="AlcB"/>
    <property type="match status" value="1"/>
</dbReference>
<keyword evidence="4" id="KW-0046">Antibiotic resistance</keyword>
<comment type="caution">
    <text evidence="7">The sequence shown here is derived from an EMBL/GenBank/DDBJ whole genome shotgun (WGS) entry which is preliminary data.</text>
</comment>
<organism evidence="7 8">
    <name type="scientific">Actinopolymorpha pittospori</name>
    <dbReference type="NCBI Taxonomy" id="648752"/>
    <lineage>
        <taxon>Bacteria</taxon>
        <taxon>Bacillati</taxon>
        <taxon>Actinomycetota</taxon>
        <taxon>Actinomycetes</taxon>
        <taxon>Propionibacteriales</taxon>
        <taxon>Actinopolymorphaceae</taxon>
        <taxon>Actinopolymorpha</taxon>
    </lineage>
</organism>
<name>A0A927NBL1_9ACTN</name>
<dbReference type="InterPro" id="IPR016181">
    <property type="entry name" value="Acyl_CoA_acyltransferase"/>
</dbReference>
<dbReference type="PROSITE" id="PS51186">
    <property type="entry name" value="GNAT"/>
    <property type="match status" value="1"/>
</dbReference>
<gene>
    <name evidence="7" type="ORF">HEB94_009370</name>
</gene>
<dbReference type="EMBL" id="JADBEM010000001">
    <property type="protein sequence ID" value="MBE1612522.1"/>
    <property type="molecule type" value="Genomic_DNA"/>
</dbReference>
<accession>A0A927NBL1</accession>
<evidence type="ECO:0000256" key="1">
    <source>
        <dbReference type="ARBA" id="ARBA00003818"/>
    </source>
</evidence>
<dbReference type="SUPFAM" id="SSF55729">
    <property type="entry name" value="Acyl-CoA N-acyltransferases (Nat)"/>
    <property type="match status" value="1"/>
</dbReference>
<dbReference type="GO" id="GO:0046677">
    <property type="term" value="P:response to antibiotic"/>
    <property type="evidence" value="ECO:0007669"/>
    <property type="project" value="UniProtKB-KW"/>
</dbReference>
<evidence type="ECO:0000256" key="5">
    <source>
        <dbReference type="ARBA" id="ARBA00031122"/>
    </source>
</evidence>
<reference evidence="7" key="1">
    <citation type="submission" date="2020-10" db="EMBL/GenBank/DDBJ databases">
        <title>Sequencing the genomes of 1000 actinobacteria strains.</title>
        <authorList>
            <person name="Klenk H.-P."/>
        </authorList>
    </citation>
    <scope>NUCLEOTIDE SEQUENCE</scope>
    <source>
        <strain evidence="7">DSM 45354</strain>
    </source>
</reference>
<evidence type="ECO:0000259" key="6">
    <source>
        <dbReference type="PROSITE" id="PS51186"/>
    </source>
</evidence>
<dbReference type="GO" id="GO:0016410">
    <property type="term" value="F:N-acyltransferase activity"/>
    <property type="evidence" value="ECO:0007669"/>
    <property type="project" value="TreeGrafter"/>
</dbReference>
<proteinExistence type="predicted"/>
<sequence length="201" mass="22162">MSAANLSADTRHWRAEILHTPQVLSVGTFELRPAVEDDVDLLARWMNEPAVAEFWMLAGPAERTRAHLRAQHATEHATPLVGILSGTPMSYWEVYWADLDPLSSHYPAQPYDGGVHLLLGPASARGRGLGGILLRNVASRMFAAHPPTMRVIAEPDVRNVASVRAFTRAGFHRQADLDLPHKRAALMMRERPAPVGKEALT</sequence>
<dbReference type="Gene3D" id="3.40.630.30">
    <property type="match status" value="1"/>
</dbReference>
<dbReference type="InterPro" id="IPR019432">
    <property type="entry name" value="Acyltransferase_MbtK/IucB-like"/>
</dbReference>
<keyword evidence="8" id="KW-1185">Reference proteome</keyword>
<dbReference type="GO" id="GO:0019290">
    <property type="term" value="P:siderophore biosynthetic process"/>
    <property type="evidence" value="ECO:0007669"/>
    <property type="project" value="InterPro"/>
</dbReference>
<dbReference type="InterPro" id="IPR000182">
    <property type="entry name" value="GNAT_dom"/>
</dbReference>
<comment type="function">
    <text evidence="1">Acyltransferase required for the direct transfer of medium- to long-chain fatty acyl moieties from a carrier protein (MbtL) on to the epsilon-amino group of lysine residue in the mycobactin core.</text>
</comment>
<protein>
    <recommendedName>
        <fullName evidence="3">Lysine N-acyltransferase MbtK</fullName>
    </recommendedName>
    <alternativeName>
        <fullName evidence="5">Mycobactin synthase protein K</fullName>
    </alternativeName>
</protein>
<evidence type="ECO:0000256" key="3">
    <source>
        <dbReference type="ARBA" id="ARBA00020586"/>
    </source>
</evidence>